<comment type="caution">
    <text evidence="1">The sequence shown here is derived from an EMBL/GenBank/DDBJ whole genome shotgun (WGS) entry which is preliminary data.</text>
</comment>
<sequence length="129" mass="13592">MTIQRPVTPPDDLSATLFEDVDISLPELLLAASSSGTPLIQGRTFRRCRLQGPAIVLVGEDVVFSATNFGDARGDIRNLVLRPEGPRAVGTVPVRGSTFEGCEFYGVGFTGSDAFISEVLALGLGGAPR</sequence>
<evidence type="ECO:0000313" key="2">
    <source>
        <dbReference type="Proteomes" id="UP001589906"/>
    </source>
</evidence>
<protein>
    <submittedName>
        <fullName evidence="1">Uncharacterized protein</fullName>
    </submittedName>
</protein>
<proteinExistence type="predicted"/>
<evidence type="ECO:0000313" key="1">
    <source>
        <dbReference type="EMBL" id="MFC0633784.1"/>
    </source>
</evidence>
<accession>A0ABV6R3K8</accession>
<name>A0ABV6R3K8_9CAUL</name>
<organism evidence="1 2">
    <name type="scientific">Brevundimonas balnearis</name>
    <dbReference type="NCBI Taxonomy" id="1572858"/>
    <lineage>
        <taxon>Bacteria</taxon>
        <taxon>Pseudomonadati</taxon>
        <taxon>Pseudomonadota</taxon>
        <taxon>Alphaproteobacteria</taxon>
        <taxon>Caulobacterales</taxon>
        <taxon>Caulobacteraceae</taxon>
        <taxon>Brevundimonas</taxon>
    </lineage>
</organism>
<dbReference type="RefSeq" id="WP_376835752.1">
    <property type="nucleotide sequence ID" value="NZ_JBHLSW010000005.1"/>
</dbReference>
<keyword evidence="2" id="KW-1185">Reference proteome</keyword>
<dbReference type="Proteomes" id="UP001589906">
    <property type="component" value="Unassembled WGS sequence"/>
</dbReference>
<gene>
    <name evidence="1" type="ORF">ACFFGE_07810</name>
</gene>
<reference evidence="1 2" key="1">
    <citation type="submission" date="2024-09" db="EMBL/GenBank/DDBJ databases">
        <authorList>
            <person name="Sun Q."/>
            <person name="Mori K."/>
        </authorList>
    </citation>
    <scope>NUCLEOTIDE SEQUENCE [LARGE SCALE GENOMIC DNA]</scope>
    <source>
        <strain evidence="1 2">NCAIM B.02621</strain>
    </source>
</reference>
<dbReference type="EMBL" id="JBHLSW010000005">
    <property type="protein sequence ID" value="MFC0633784.1"/>
    <property type="molecule type" value="Genomic_DNA"/>
</dbReference>